<dbReference type="InterPro" id="IPR024079">
    <property type="entry name" value="MetalloPept_cat_dom_sf"/>
</dbReference>
<dbReference type="SUPFAM" id="SSF55486">
    <property type="entry name" value="Metalloproteases ('zincins'), catalytic domain"/>
    <property type="match status" value="1"/>
</dbReference>
<accession>A0A087SW59</accession>
<evidence type="ECO:0000313" key="4">
    <source>
        <dbReference type="Proteomes" id="UP000054359"/>
    </source>
</evidence>
<feature type="domain" description="Peptidase M13 C-terminal" evidence="2">
    <location>
        <begin position="27"/>
        <end position="89"/>
    </location>
</feature>
<name>A0A087SW59_STEMI</name>
<dbReference type="InterPro" id="IPR018497">
    <property type="entry name" value="Peptidase_M13_C"/>
</dbReference>
<dbReference type="PANTHER" id="PTHR11733">
    <property type="entry name" value="ZINC METALLOPROTEASE FAMILY M13 NEPRILYSIN-RELATED"/>
    <property type="match status" value="1"/>
</dbReference>
<dbReference type="OrthoDB" id="6425975at2759"/>
<dbReference type="GO" id="GO:0005886">
    <property type="term" value="C:plasma membrane"/>
    <property type="evidence" value="ECO:0007669"/>
    <property type="project" value="TreeGrafter"/>
</dbReference>
<evidence type="ECO:0000313" key="3">
    <source>
        <dbReference type="EMBL" id="KFM57098.1"/>
    </source>
</evidence>
<gene>
    <name evidence="3" type="ORF">X975_14092</name>
</gene>
<dbReference type="Proteomes" id="UP000054359">
    <property type="component" value="Unassembled WGS sequence"/>
</dbReference>
<dbReference type="Pfam" id="PF01431">
    <property type="entry name" value="Peptidase_M13"/>
    <property type="match status" value="1"/>
</dbReference>
<protein>
    <submittedName>
        <fullName evidence="3">Neprilysin</fullName>
    </submittedName>
</protein>
<dbReference type="EMBL" id="KK112231">
    <property type="protein sequence ID" value="KFM57098.1"/>
    <property type="molecule type" value="Genomic_DNA"/>
</dbReference>
<proteinExistence type="inferred from homology"/>
<evidence type="ECO:0000256" key="1">
    <source>
        <dbReference type="ARBA" id="ARBA00007357"/>
    </source>
</evidence>
<dbReference type="GO" id="GO:0016485">
    <property type="term" value="P:protein processing"/>
    <property type="evidence" value="ECO:0007669"/>
    <property type="project" value="TreeGrafter"/>
</dbReference>
<dbReference type="Gene3D" id="3.40.390.10">
    <property type="entry name" value="Collagenase (Catalytic Domain)"/>
    <property type="match status" value="1"/>
</dbReference>
<reference evidence="3 4" key="1">
    <citation type="submission" date="2013-11" db="EMBL/GenBank/DDBJ databases">
        <title>Genome sequencing of Stegodyphus mimosarum.</title>
        <authorList>
            <person name="Bechsgaard J."/>
        </authorList>
    </citation>
    <scope>NUCLEOTIDE SEQUENCE [LARGE SCALE GENOMIC DNA]</scope>
</reference>
<dbReference type="PROSITE" id="PS51885">
    <property type="entry name" value="NEPRILYSIN"/>
    <property type="match status" value="1"/>
</dbReference>
<keyword evidence="4" id="KW-1185">Reference proteome</keyword>
<dbReference type="PANTHER" id="PTHR11733:SF167">
    <property type="entry name" value="FI17812P1-RELATED"/>
    <property type="match status" value="1"/>
</dbReference>
<feature type="non-terminal residue" evidence="3">
    <location>
        <position position="90"/>
    </location>
</feature>
<comment type="similarity">
    <text evidence="1">Belongs to the peptidase M13 family.</text>
</comment>
<sequence length="90" mass="10345">MLKVTTAHIKVNGISTVSENIADNAAWREAYLKWCEKVEPEYLKSVIEKGIYPPQKFRVIGPVSNLEQFAEDFQCKPGSRMNPEEKCEVW</sequence>
<evidence type="ECO:0000259" key="2">
    <source>
        <dbReference type="Pfam" id="PF01431"/>
    </source>
</evidence>
<dbReference type="MEROPS" id="M13.A14"/>
<dbReference type="InterPro" id="IPR000718">
    <property type="entry name" value="Peptidase_M13"/>
</dbReference>
<dbReference type="GO" id="GO:0004222">
    <property type="term" value="F:metalloendopeptidase activity"/>
    <property type="evidence" value="ECO:0007669"/>
    <property type="project" value="InterPro"/>
</dbReference>
<dbReference type="AlphaFoldDB" id="A0A087SW59"/>
<organism evidence="3 4">
    <name type="scientific">Stegodyphus mimosarum</name>
    <name type="common">African social velvet spider</name>
    <dbReference type="NCBI Taxonomy" id="407821"/>
    <lineage>
        <taxon>Eukaryota</taxon>
        <taxon>Metazoa</taxon>
        <taxon>Ecdysozoa</taxon>
        <taxon>Arthropoda</taxon>
        <taxon>Chelicerata</taxon>
        <taxon>Arachnida</taxon>
        <taxon>Araneae</taxon>
        <taxon>Araneomorphae</taxon>
        <taxon>Entelegynae</taxon>
        <taxon>Eresoidea</taxon>
        <taxon>Eresidae</taxon>
        <taxon>Stegodyphus</taxon>
    </lineage>
</organism>